<dbReference type="PANTHER" id="PTHR48055">
    <property type="entry name" value="LEUCINE-RICH REPEAT RECEPTOR PROTEIN KINASE EMS1"/>
    <property type="match status" value="1"/>
</dbReference>
<evidence type="ECO:0000256" key="15">
    <source>
        <dbReference type="ARBA" id="ARBA00023136"/>
    </source>
</evidence>
<comment type="catalytic activity">
    <reaction evidence="18">
        <text>L-threonyl-[protein] + ATP = O-phospho-L-threonyl-[protein] + ADP + H(+)</text>
        <dbReference type="Rhea" id="RHEA:46608"/>
        <dbReference type="Rhea" id="RHEA-COMP:11060"/>
        <dbReference type="Rhea" id="RHEA-COMP:11605"/>
        <dbReference type="ChEBI" id="CHEBI:15378"/>
        <dbReference type="ChEBI" id="CHEBI:30013"/>
        <dbReference type="ChEBI" id="CHEBI:30616"/>
        <dbReference type="ChEBI" id="CHEBI:61977"/>
        <dbReference type="ChEBI" id="CHEBI:456216"/>
        <dbReference type="EC" id="2.7.11.1"/>
    </reaction>
</comment>
<dbReference type="Pfam" id="PF07714">
    <property type="entry name" value="PK_Tyr_Ser-Thr"/>
    <property type="match status" value="1"/>
</dbReference>
<sequence length="431" mass="47233">MDYLHHDCEPPIVHCDLKPGNVLLDHDMVAHVADFGLARFVSQHSSGNGSWTIGLKGSIGYIAPEYGLGGSASTSGDVYSFGILLLELFIAKKPTNEMFQEGLNLNNFATKVNENHVTEIADPRLFRNDEHFSSESTSTKCETLRNVRHRNLVKVITSCSSIEHTGEEFKALVMEFISHGSLDKWLYEEADGEGSGLCLTLLQRLNIAIDVASAMDYLHNDCEPPILHCDLKPGNVQLDHDMVAHVADFGLARFASQDSSRNGSRTIGVRGSIGYIAPEYGMGGSASTSGDVYSFGILLLELFIAKKPTNVMFQEGLSLSNFAMRVNENHVTEIADPRLFKSAGQFSTESTITNDYFSDHDISRNSNRSSSAEKGEEFIAAAIRVGLSCAAHSANDRLTMREALSKLQKIKKAALQIVQGDPQIMQEILIV</sequence>
<evidence type="ECO:0000256" key="6">
    <source>
        <dbReference type="ARBA" id="ARBA00022614"/>
    </source>
</evidence>
<evidence type="ECO:0000256" key="14">
    <source>
        <dbReference type="ARBA" id="ARBA00022989"/>
    </source>
</evidence>
<keyword evidence="10" id="KW-0677">Repeat</keyword>
<dbReference type="PROSITE" id="PS50011">
    <property type="entry name" value="PROTEIN_KINASE_DOM"/>
    <property type="match status" value="1"/>
</dbReference>
<evidence type="ECO:0000256" key="10">
    <source>
        <dbReference type="ARBA" id="ARBA00022737"/>
    </source>
</evidence>
<keyword evidence="4" id="KW-0723">Serine/threonine-protein kinase</keyword>
<evidence type="ECO:0000256" key="9">
    <source>
        <dbReference type="ARBA" id="ARBA00022729"/>
    </source>
</evidence>
<dbReference type="GO" id="GO:0016020">
    <property type="term" value="C:membrane"/>
    <property type="evidence" value="ECO:0000318"/>
    <property type="project" value="GO_Central"/>
</dbReference>
<keyword evidence="16" id="KW-0675">Receptor</keyword>
<dbReference type="eggNOG" id="ENOG502RMH3">
    <property type="taxonomic scope" value="Eukaryota"/>
</dbReference>
<evidence type="ECO:0000256" key="18">
    <source>
        <dbReference type="ARBA" id="ARBA00047899"/>
    </source>
</evidence>
<dbReference type="Proteomes" id="UP000008311">
    <property type="component" value="Unassembled WGS sequence"/>
</dbReference>
<evidence type="ECO:0000313" key="21">
    <source>
        <dbReference type="EMBL" id="EEF36217.1"/>
    </source>
</evidence>
<keyword evidence="7" id="KW-0808">Transferase</keyword>
<evidence type="ECO:0000256" key="16">
    <source>
        <dbReference type="ARBA" id="ARBA00023170"/>
    </source>
</evidence>
<keyword evidence="6" id="KW-0433">Leucine-rich repeat</keyword>
<evidence type="ECO:0000256" key="19">
    <source>
        <dbReference type="ARBA" id="ARBA00048679"/>
    </source>
</evidence>
<evidence type="ECO:0000256" key="13">
    <source>
        <dbReference type="ARBA" id="ARBA00022840"/>
    </source>
</evidence>
<evidence type="ECO:0000256" key="7">
    <source>
        <dbReference type="ARBA" id="ARBA00022679"/>
    </source>
</evidence>
<keyword evidence="9" id="KW-0732">Signal</keyword>
<comment type="catalytic activity">
    <reaction evidence="19">
        <text>L-seryl-[protein] + ATP = O-phospho-L-seryl-[protein] + ADP + H(+)</text>
        <dbReference type="Rhea" id="RHEA:17989"/>
        <dbReference type="Rhea" id="RHEA-COMP:9863"/>
        <dbReference type="Rhea" id="RHEA-COMP:11604"/>
        <dbReference type="ChEBI" id="CHEBI:15378"/>
        <dbReference type="ChEBI" id="CHEBI:29999"/>
        <dbReference type="ChEBI" id="CHEBI:30616"/>
        <dbReference type="ChEBI" id="CHEBI:83421"/>
        <dbReference type="ChEBI" id="CHEBI:456216"/>
        <dbReference type="EC" id="2.7.11.1"/>
    </reaction>
</comment>
<dbReference type="InterPro" id="IPR000719">
    <property type="entry name" value="Prot_kinase_dom"/>
</dbReference>
<keyword evidence="8" id="KW-0812">Transmembrane</keyword>
<keyword evidence="5" id="KW-0597">Phosphoprotein</keyword>
<keyword evidence="11" id="KW-0547">Nucleotide-binding</keyword>
<dbReference type="EC" id="2.7.11.1" evidence="2"/>
<evidence type="ECO:0000256" key="12">
    <source>
        <dbReference type="ARBA" id="ARBA00022777"/>
    </source>
</evidence>
<feature type="domain" description="Protein kinase" evidence="20">
    <location>
        <begin position="40"/>
        <end position="410"/>
    </location>
</feature>
<dbReference type="Pfam" id="PF00069">
    <property type="entry name" value="Pkinase"/>
    <property type="match status" value="1"/>
</dbReference>
<keyword evidence="22" id="KW-1185">Reference proteome</keyword>
<keyword evidence="13" id="KW-0067">ATP-binding</keyword>
<dbReference type="EMBL" id="EQ973985">
    <property type="protein sequence ID" value="EEF36217.1"/>
    <property type="molecule type" value="Genomic_DNA"/>
</dbReference>
<dbReference type="AlphaFoldDB" id="B9SJH2"/>
<comment type="subcellular location">
    <subcellularLocation>
        <location evidence="1">Cell membrane</location>
        <topology evidence="1">Single-pass membrane protein</topology>
    </subcellularLocation>
</comment>
<dbReference type="GO" id="GO:0004674">
    <property type="term" value="F:protein serine/threonine kinase activity"/>
    <property type="evidence" value="ECO:0000318"/>
    <property type="project" value="GO_Central"/>
</dbReference>
<evidence type="ECO:0000256" key="11">
    <source>
        <dbReference type="ARBA" id="ARBA00022741"/>
    </source>
</evidence>
<dbReference type="SMART" id="SM00220">
    <property type="entry name" value="S_TKc"/>
    <property type="match status" value="1"/>
</dbReference>
<evidence type="ECO:0000256" key="3">
    <source>
        <dbReference type="ARBA" id="ARBA00022475"/>
    </source>
</evidence>
<dbReference type="InterPro" id="IPR051564">
    <property type="entry name" value="LRR_receptor-like_kinase"/>
</dbReference>
<dbReference type="InterPro" id="IPR011009">
    <property type="entry name" value="Kinase-like_dom_sf"/>
</dbReference>
<evidence type="ECO:0000256" key="5">
    <source>
        <dbReference type="ARBA" id="ARBA00022553"/>
    </source>
</evidence>
<dbReference type="STRING" id="3988.B9SJH2"/>
<evidence type="ECO:0000259" key="20">
    <source>
        <dbReference type="PROSITE" id="PS50011"/>
    </source>
</evidence>
<organism evidence="21 22">
    <name type="scientific">Ricinus communis</name>
    <name type="common">Castor bean</name>
    <dbReference type="NCBI Taxonomy" id="3988"/>
    <lineage>
        <taxon>Eukaryota</taxon>
        <taxon>Viridiplantae</taxon>
        <taxon>Streptophyta</taxon>
        <taxon>Embryophyta</taxon>
        <taxon>Tracheophyta</taxon>
        <taxon>Spermatophyta</taxon>
        <taxon>Magnoliopsida</taxon>
        <taxon>eudicotyledons</taxon>
        <taxon>Gunneridae</taxon>
        <taxon>Pentapetalae</taxon>
        <taxon>rosids</taxon>
        <taxon>fabids</taxon>
        <taxon>Malpighiales</taxon>
        <taxon>Euphorbiaceae</taxon>
        <taxon>Acalyphoideae</taxon>
        <taxon>Acalypheae</taxon>
        <taxon>Ricinus</taxon>
    </lineage>
</organism>
<keyword evidence="14" id="KW-1133">Transmembrane helix</keyword>
<dbReference type="InParanoid" id="B9SJH2"/>
<evidence type="ECO:0000256" key="17">
    <source>
        <dbReference type="ARBA" id="ARBA00023180"/>
    </source>
</evidence>
<evidence type="ECO:0000313" key="22">
    <source>
        <dbReference type="Proteomes" id="UP000008311"/>
    </source>
</evidence>
<accession>B9SJH2</accession>
<evidence type="ECO:0000256" key="8">
    <source>
        <dbReference type="ARBA" id="ARBA00022692"/>
    </source>
</evidence>
<dbReference type="FunFam" id="1.10.510.10:FF:000358">
    <property type="entry name" value="Putative leucine-rich repeat receptor-like serine/threonine-protein kinase"/>
    <property type="match status" value="2"/>
</dbReference>
<dbReference type="SUPFAM" id="SSF56112">
    <property type="entry name" value="Protein kinase-like (PK-like)"/>
    <property type="match status" value="2"/>
</dbReference>
<dbReference type="InterPro" id="IPR001245">
    <property type="entry name" value="Ser-Thr/Tyr_kinase_cat_dom"/>
</dbReference>
<dbReference type="GO" id="GO:0005524">
    <property type="term" value="F:ATP binding"/>
    <property type="evidence" value="ECO:0007669"/>
    <property type="project" value="UniProtKB-KW"/>
</dbReference>
<dbReference type="PANTHER" id="PTHR48055:SF55">
    <property type="entry name" value="PROTEIN KINASE DOMAIN-CONTAINING PROTEIN"/>
    <property type="match status" value="1"/>
</dbReference>
<keyword evidence="15" id="KW-0472">Membrane</keyword>
<gene>
    <name evidence="21" type="ORF">RCOM_0137430</name>
</gene>
<evidence type="ECO:0000256" key="2">
    <source>
        <dbReference type="ARBA" id="ARBA00012513"/>
    </source>
</evidence>
<name>B9SJH2_RICCO</name>
<keyword evidence="17" id="KW-0325">Glycoprotein</keyword>
<proteinExistence type="predicted"/>
<keyword evidence="3" id="KW-1003">Cell membrane</keyword>
<protein>
    <recommendedName>
        <fullName evidence="2">non-specific serine/threonine protein kinase</fullName>
        <ecNumber evidence="2">2.7.11.1</ecNumber>
    </recommendedName>
</protein>
<evidence type="ECO:0000256" key="1">
    <source>
        <dbReference type="ARBA" id="ARBA00004162"/>
    </source>
</evidence>
<reference evidence="22" key="1">
    <citation type="journal article" date="2010" name="Nat. Biotechnol.">
        <title>Draft genome sequence of the oilseed species Ricinus communis.</title>
        <authorList>
            <person name="Chan A.P."/>
            <person name="Crabtree J."/>
            <person name="Zhao Q."/>
            <person name="Lorenzi H."/>
            <person name="Orvis J."/>
            <person name="Puiu D."/>
            <person name="Melake-Berhan A."/>
            <person name="Jones K.M."/>
            <person name="Redman J."/>
            <person name="Chen G."/>
            <person name="Cahoon E.B."/>
            <person name="Gedil M."/>
            <person name="Stanke M."/>
            <person name="Haas B.J."/>
            <person name="Wortman J.R."/>
            <person name="Fraser-Liggett C.M."/>
            <person name="Ravel J."/>
            <person name="Rabinowicz P.D."/>
        </authorList>
    </citation>
    <scope>NUCLEOTIDE SEQUENCE [LARGE SCALE GENOMIC DNA]</scope>
    <source>
        <strain evidence="22">cv. Hale</strain>
    </source>
</reference>
<keyword evidence="12 21" id="KW-0418">Kinase</keyword>
<dbReference type="GO" id="GO:0005886">
    <property type="term" value="C:plasma membrane"/>
    <property type="evidence" value="ECO:0007669"/>
    <property type="project" value="UniProtKB-SubCell"/>
</dbReference>
<evidence type="ECO:0000256" key="4">
    <source>
        <dbReference type="ARBA" id="ARBA00022527"/>
    </source>
</evidence>
<dbReference type="Gene3D" id="1.10.510.10">
    <property type="entry name" value="Transferase(Phosphotransferase) domain 1"/>
    <property type="match status" value="2"/>
</dbReference>